<sequence>MYSSIKRFLIGRPLKSHELGEQKLTRLKALAILSSDALSSVAYGTEQILIVLATVSTMAFWYNIPIAIGVLFLLTALILSYRQIIFSYPQGGGAYIVSKENLGENPGLIAGGSLLVDYILTVAVSISAGTDAITSAFPILHEHNVLIAIMLVILITILNLRGLTESASVLAYPVYLFVFALVMMIIVGMFKIATGQVSPNLHTSLGTPVAGISLFLLLRAFSSGCSALTGVEAISNAVPNFKKPAAKNAAATLALMGILLAILFTGITFLAYWFGIAPKGNETVVSQIAAQTFGRNFLYFFVQGTTALILVLAANTGFSAFPMLAYSLAKDKYMPRMFSIRGDRLGYSNGIIFLSVASIILIIAFKGKTEHLIPLYAVGVFIPFTLSQTGMILKWIRQKPEGWVIKLITNLVGALISFLVLTILFITKFHHVWAVVIFLPIVVLIFHKIKRHYDAVGEQLRVSQPIAQDIQGNVFIVPVAGVTTVVERSINYAKSLTDQVIAVYIAFDKEDEKKMEKKWEELNNGVRLVTLYSSYRSIIYPLSKFLETIQAKAIENHYMVTVLFPQFIPKKGWHNILHNQSALLIRARLLWKKDIVVATLPYKFKK</sequence>
<evidence type="ECO:0000313" key="6">
    <source>
        <dbReference type="EMBL" id="QQZ09719.1"/>
    </source>
</evidence>
<dbReference type="RefSeq" id="WP_202778686.1">
    <property type="nucleotide sequence ID" value="NZ_CP065425.1"/>
</dbReference>
<gene>
    <name evidence="6" type="ORF">I5776_01680</name>
</gene>
<proteinExistence type="predicted"/>
<evidence type="ECO:0000256" key="4">
    <source>
        <dbReference type="ARBA" id="ARBA00023136"/>
    </source>
</evidence>
<accession>A0ABX7E3A4</accession>
<feature type="transmembrane region" description="Helical" evidence="5">
    <location>
        <begin position="297"/>
        <end position="324"/>
    </location>
</feature>
<name>A0ABX7E3A4_9BACI</name>
<evidence type="ECO:0000256" key="1">
    <source>
        <dbReference type="ARBA" id="ARBA00004141"/>
    </source>
</evidence>
<keyword evidence="3 5" id="KW-1133">Transmembrane helix</keyword>
<dbReference type="Pfam" id="PF13520">
    <property type="entry name" value="AA_permease_2"/>
    <property type="match status" value="1"/>
</dbReference>
<comment type="subcellular location">
    <subcellularLocation>
        <location evidence="1">Membrane</location>
        <topology evidence="1">Multi-pass membrane protein</topology>
    </subcellularLocation>
</comment>
<feature type="transmembrane region" description="Helical" evidence="5">
    <location>
        <begin position="145"/>
        <end position="163"/>
    </location>
</feature>
<feature type="transmembrane region" description="Helical" evidence="5">
    <location>
        <begin position="170"/>
        <end position="190"/>
    </location>
</feature>
<dbReference type="PANTHER" id="PTHR47704">
    <property type="entry name" value="POTASSIUM TRANSPORTER KIMA"/>
    <property type="match status" value="1"/>
</dbReference>
<feature type="transmembrane region" description="Helical" evidence="5">
    <location>
        <begin position="118"/>
        <end position="139"/>
    </location>
</feature>
<protein>
    <submittedName>
        <fullName evidence="6">APC family permease</fullName>
    </submittedName>
</protein>
<feature type="transmembrane region" description="Helical" evidence="5">
    <location>
        <begin position="345"/>
        <end position="365"/>
    </location>
</feature>
<feature type="transmembrane region" description="Helical" evidence="5">
    <location>
        <begin position="432"/>
        <end position="449"/>
    </location>
</feature>
<dbReference type="InterPro" id="IPR002293">
    <property type="entry name" value="AA/rel_permease1"/>
</dbReference>
<dbReference type="PANTHER" id="PTHR47704:SF1">
    <property type="entry name" value="POTASSIUM TRANSPORTER KIMA"/>
    <property type="match status" value="1"/>
</dbReference>
<dbReference type="EMBL" id="CP065425">
    <property type="protein sequence ID" value="QQZ09719.1"/>
    <property type="molecule type" value="Genomic_DNA"/>
</dbReference>
<feature type="transmembrane region" description="Helical" evidence="5">
    <location>
        <begin position="403"/>
        <end position="426"/>
    </location>
</feature>
<feature type="transmembrane region" description="Helical" evidence="5">
    <location>
        <begin position="371"/>
        <end position="396"/>
    </location>
</feature>
<dbReference type="InterPro" id="IPR053153">
    <property type="entry name" value="APC_K+_Transporter"/>
</dbReference>
<feature type="transmembrane region" description="Helical" evidence="5">
    <location>
        <begin position="252"/>
        <end position="277"/>
    </location>
</feature>
<evidence type="ECO:0000313" key="7">
    <source>
        <dbReference type="Proteomes" id="UP000595691"/>
    </source>
</evidence>
<evidence type="ECO:0000256" key="2">
    <source>
        <dbReference type="ARBA" id="ARBA00022692"/>
    </source>
</evidence>
<feature type="transmembrane region" description="Helical" evidence="5">
    <location>
        <begin position="59"/>
        <end position="79"/>
    </location>
</feature>
<organism evidence="6 7">
    <name type="scientific">Heyndrickxia vini</name>
    <dbReference type="NCBI Taxonomy" id="1476025"/>
    <lineage>
        <taxon>Bacteria</taxon>
        <taxon>Bacillati</taxon>
        <taxon>Bacillota</taxon>
        <taxon>Bacilli</taxon>
        <taxon>Bacillales</taxon>
        <taxon>Bacillaceae</taxon>
        <taxon>Heyndrickxia</taxon>
    </lineage>
</organism>
<keyword evidence="4 5" id="KW-0472">Membrane</keyword>
<keyword evidence="7" id="KW-1185">Reference proteome</keyword>
<keyword evidence="2 5" id="KW-0812">Transmembrane</keyword>
<evidence type="ECO:0000256" key="5">
    <source>
        <dbReference type="SAM" id="Phobius"/>
    </source>
</evidence>
<dbReference type="Gene3D" id="1.20.1740.10">
    <property type="entry name" value="Amino acid/polyamine transporter I"/>
    <property type="match status" value="1"/>
</dbReference>
<dbReference type="Proteomes" id="UP000595691">
    <property type="component" value="Chromosome"/>
</dbReference>
<evidence type="ECO:0000256" key="3">
    <source>
        <dbReference type="ARBA" id="ARBA00022989"/>
    </source>
</evidence>
<reference evidence="6 7" key="1">
    <citation type="submission" date="2020-11" db="EMBL/GenBank/DDBJ databases">
        <title>Taxonomic evaluation of the Bacillus sporothermodurans group of bacteria based on whole genome sequences.</title>
        <authorList>
            <person name="Fiedler G."/>
            <person name="Herbstmann A.-D."/>
            <person name="Doll E."/>
            <person name="Wenning M."/>
            <person name="Brinks E."/>
            <person name="Kabisch J."/>
            <person name="Breitenwieser F."/>
            <person name="Lappann M."/>
            <person name="Boehnlein C."/>
            <person name="Franz C."/>
        </authorList>
    </citation>
    <scope>NUCLEOTIDE SEQUENCE [LARGE SCALE GENOMIC DNA]</scope>
    <source>
        <strain evidence="6 7">JCM 19841</strain>
    </source>
</reference>